<dbReference type="AlphaFoldDB" id="A0A6J6ECB2"/>
<gene>
    <name evidence="3" type="ORF">UFOPK1591_01473</name>
</gene>
<reference evidence="3" key="1">
    <citation type="submission" date="2020-05" db="EMBL/GenBank/DDBJ databases">
        <authorList>
            <person name="Chiriac C."/>
            <person name="Salcher M."/>
            <person name="Ghai R."/>
            <person name="Kavagutti S V."/>
        </authorList>
    </citation>
    <scope>NUCLEOTIDE SEQUENCE</scope>
</reference>
<sequence>MPAKDNYTPHDRVTEREAEGPVVTHAHHKPRRRRGHRLQRLNERIGLRITQSVGTMWAAYVFVALTLVSLPAALSSGNAIVIVAWIAQTFLQLVLLPIIIVGQNIQAKASDARSLATYKDAGALLEESARIRAHLDEQDKVIAQLLEQVRDLKPQISRKTK</sequence>
<name>A0A6J6ECB2_9ZZZZ</name>
<feature type="compositionally biased region" description="Basic and acidic residues" evidence="1">
    <location>
        <begin position="7"/>
        <end position="19"/>
    </location>
</feature>
<dbReference type="EMBL" id="CAEZTD010000165">
    <property type="protein sequence ID" value="CAB4574120.1"/>
    <property type="molecule type" value="Genomic_DNA"/>
</dbReference>
<keyword evidence="2" id="KW-1133">Transmembrane helix</keyword>
<feature type="compositionally biased region" description="Basic residues" evidence="1">
    <location>
        <begin position="25"/>
        <end position="35"/>
    </location>
</feature>
<protein>
    <submittedName>
        <fullName evidence="3">Unannotated protein</fullName>
    </submittedName>
</protein>
<keyword evidence="2" id="KW-0812">Transmembrane</keyword>
<proteinExistence type="predicted"/>
<feature type="region of interest" description="Disordered" evidence="1">
    <location>
        <begin position="1"/>
        <end position="35"/>
    </location>
</feature>
<evidence type="ECO:0000256" key="2">
    <source>
        <dbReference type="SAM" id="Phobius"/>
    </source>
</evidence>
<keyword evidence="2" id="KW-0472">Membrane</keyword>
<feature type="transmembrane region" description="Helical" evidence="2">
    <location>
        <begin position="54"/>
        <end position="74"/>
    </location>
</feature>
<evidence type="ECO:0000256" key="1">
    <source>
        <dbReference type="SAM" id="MobiDB-lite"/>
    </source>
</evidence>
<feature type="transmembrane region" description="Helical" evidence="2">
    <location>
        <begin position="80"/>
        <end position="101"/>
    </location>
</feature>
<organism evidence="3">
    <name type="scientific">freshwater metagenome</name>
    <dbReference type="NCBI Taxonomy" id="449393"/>
    <lineage>
        <taxon>unclassified sequences</taxon>
        <taxon>metagenomes</taxon>
        <taxon>ecological metagenomes</taxon>
    </lineage>
</organism>
<evidence type="ECO:0000313" key="3">
    <source>
        <dbReference type="EMBL" id="CAB4574120.1"/>
    </source>
</evidence>
<accession>A0A6J6ECB2</accession>